<feature type="non-terminal residue" evidence="2">
    <location>
        <position position="1"/>
    </location>
</feature>
<reference evidence="2" key="1">
    <citation type="journal article" date="2019" name="Sci. Rep.">
        <title>Draft genome of Tanacetum cinerariifolium, the natural source of mosquito coil.</title>
        <authorList>
            <person name="Yamashiro T."/>
            <person name="Shiraishi A."/>
            <person name="Satake H."/>
            <person name="Nakayama K."/>
        </authorList>
    </citation>
    <scope>NUCLEOTIDE SEQUENCE</scope>
</reference>
<proteinExistence type="predicted"/>
<evidence type="ECO:0000313" key="2">
    <source>
        <dbReference type="EMBL" id="GFD23918.1"/>
    </source>
</evidence>
<organism evidence="2">
    <name type="scientific">Tanacetum cinerariifolium</name>
    <name type="common">Dalmatian daisy</name>
    <name type="synonym">Chrysanthemum cinerariifolium</name>
    <dbReference type="NCBI Taxonomy" id="118510"/>
    <lineage>
        <taxon>Eukaryota</taxon>
        <taxon>Viridiplantae</taxon>
        <taxon>Streptophyta</taxon>
        <taxon>Embryophyta</taxon>
        <taxon>Tracheophyta</taxon>
        <taxon>Spermatophyta</taxon>
        <taxon>Magnoliopsida</taxon>
        <taxon>eudicotyledons</taxon>
        <taxon>Gunneridae</taxon>
        <taxon>Pentapetalae</taxon>
        <taxon>asterids</taxon>
        <taxon>campanulids</taxon>
        <taxon>Asterales</taxon>
        <taxon>Asteraceae</taxon>
        <taxon>Asteroideae</taxon>
        <taxon>Anthemideae</taxon>
        <taxon>Anthemidinae</taxon>
        <taxon>Tanacetum</taxon>
    </lineage>
</organism>
<gene>
    <name evidence="2" type="ORF">Tci_895887</name>
</gene>
<sequence>RDKPERRRFCAVNQLLGEDERFGDASKDHQRNPAHHQCDAHGNRRGDQGIEPRQRQRIEPGVREYVFHTGYS</sequence>
<evidence type="ECO:0000256" key="1">
    <source>
        <dbReference type="SAM" id="MobiDB-lite"/>
    </source>
</evidence>
<accession>A0A699UR79</accession>
<name>A0A699UR79_TANCI</name>
<dbReference type="EMBL" id="BKCJ011348476">
    <property type="protein sequence ID" value="GFD23918.1"/>
    <property type="molecule type" value="Genomic_DNA"/>
</dbReference>
<dbReference type="AlphaFoldDB" id="A0A699UR79"/>
<protein>
    <submittedName>
        <fullName evidence="2">Uncharacterized protein</fullName>
    </submittedName>
</protein>
<feature type="region of interest" description="Disordered" evidence="1">
    <location>
        <begin position="20"/>
        <end position="53"/>
    </location>
</feature>
<comment type="caution">
    <text evidence="2">The sequence shown here is derived from an EMBL/GenBank/DDBJ whole genome shotgun (WGS) entry which is preliminary data.</text>
</comment>